<organism evidence="2">
    <name type="scientific">mine drainage metagenome</name>
    <dbReference type="NCBI Taxonomy" id="410659"/>
    <lineage>
        <taxon>unclassified sequences</taxon>
        <taxon>metagenomes</taxon>
        <taxon>ecological metagenomes</taxon>
    </lineage>
</organism>
<feature type="compositionally biased region" description="Polar residues" evidence="1">
    <location>
        <begin position="28"/>
        <end position="41"/>
    </location>
</feature>
<feature type="region of interest" description="Disordered" evidence="1">
    <location>
        <begin position="132"/>
        <end position="151"/>
    </location>
</feature>
<accession>A0A1J5PWT1</accession>
<feature type="compositionally biased region" description="Basic residues" evidence="1">
    <location>
        <begin position="17"/>
        <end position="26"/>
    </location>
</feature>
<feature type="region of interest" description="Disordered" evidence="1">
    <location>
        <begin position="178"/>
        <end position="268"/>
    </location>
</feature>
<gene>
    <name evidence="2" type="ORF">GALL_460950</name>
</gene>
<feature type="compositionally biased region" description="Low complexity" evidence="1">
    <location>
        <begin position="136"/>
        <end position="151"/>
    </location>
</feature>
<evidence type="ECO:0000313" key="2">
    <source>
        <dbReference type="EMBL" id="OIQ72279.1"/>
    </source>
</evidence>
<protein>
    <submittedName>
        <fullName evidence="2">Uncharacterized protein</fullName>
    </submittedName>
</protein>
<name>A0A1J5PWT1_9ZZZZ</name>
<sequence>MASALGPACASLIARGVKPRARRMNRPPRSTLSSQRATMSRSCVRKASAMPERRAKASSLSRTSGSPPGLALVAISASGCGAASQSLPEGRPAASWKSRYWIGVAGSIVPSQASPGATPARRWSQPARFLSSTIGRSGQSSRAASSSPSSARSLTEAALASSSAKGFSSRALRSRSRATAAASSAAQTRWKPPRPLIATMPPARIRRSVSATGSPAMAPPRASRRIRRGPQAGQQLVSAWKRRSPGSRYSRAHAGHSGNGARLVLARS</sequence>
<feature type="region of interest" description="Disordered" evidence="1">
    <location>
        <begin position="16"/>
        <end position="67"/>
    </location>
</feature>
<dbReference type="EMBL" id="MLJW01003341">
    <property type="protein sequence ID" value="OIQ72279.1"/>
    <property type="molecule type" value="Genomic_DNA"/>
</dbReference>
<comment type="caution">
    <text evidence="2">The sequence shown here is derived from an EMBL/GenBank/DDBJ whole genome shotgun (WGS) entry which is preliminary data.</text>
</comment>
<feature type="compositionally biased region" description="Basic residues" evidence="1">
    <location>
        <begin position="240"/>
        <end position="254"/>
    </location>
</feature>
<reference evidence="2" key="1">
    <citation type="submission" date="2016-10" db="EMBL/GenBank/DDBJ databases">
        <title>Sequence of Gallionella enrichment culture.</title>
        <authorList>
            <person name="Poehlein A."/>
            <person name="Muehling M."/>
            <person name="Daniel R."/>
        </authorList>
    </citation>
    <scope>NUCLEOTIDE SEQUENCE</scope>
</reference>
<evidence type="ECO:0000256" key="1">
    <source>
        <dbReference type="SAM" id="MobiDB-lite"/>
    </source>
</evidence>
<proteinExistence type="predicted"/>
<dbReference type="AlphaFoldDB" id="A0A1J5PWT1"/>